<proteinExistence type="inferred from homology"/>
<keyword evidence="2" id="KW-0479">Metal-binding</keyword>
<dbReference type="InterPro" id="IPR011057">
    <property type="entry name" value="Mss4-like_sf"/>
</dbReference>
<dbReference type="Pfam" id="PF04828">
    <property type="entry name" value="GFA"/>
    <property type="match status" value="1"/>
</dbReference>
<gene>
    <name evidence="5" type="ORF">IXC47_09930</name>
</gene>
<reference evidence="5 6" key="1">
    <citation type="submission" date="2020-11" db="EMBL/GenBank/DDBJ databases">
        <title>WGS of Herminiimonas contaminans strain Marseille-Q4544 isolated from planarians Schmidtea mediterranea.</title>
        <authorList>
            <person name="Kangale L."/>
        </authorList>
    </citation>
    <scope>NUCLEOTIDE SEQUENCE [LARGE SCALE GENOMIC DNA]</scope>
    <source>
        <strain evidence="5 6">Marseille-Q4544</strain>
    </source>
</reference>
<sequence length="115" mass="12865">MLYQGSCHCGLLKFEAEGELQQVVDCNCSHCSRKGFLLWFVPRAQMKITSGDGKSTVYKFNKHRIDHHFCPTCGCQTYGMARDKDGNEMAAVNARCLEGVDLTVLKVQHYDGKSA</sequence>
<comment type="similarity">
    <text evidence="1">Belongs to the Gfa family.</text>
</comment>
<organism evidence="5 6">
    <name type="scientific">Herminiimonas contaminans</name>
    <dbReference type="NCBI Taxonomy" id="1111140"/>
    <lineage>
        <taxon>Bacteria</taxon>
        <taxon>Pseudomonadati</taxon>
        <taxon>Pseudomonadota</taxon>
        <taxon>Betaproteobacteria</taxon>
        <taxon>Burkholderiales</taxon>
        <taxon>Oxalobacteraceae</taxon>
        <taxon>Herminiimonas</taxon>
    </lineage>
</organism>
<dbReference type="InterPro" id="IPR006913">
    <property type="entry name" value="CENP-V/GFA"/>
</dbReference>
<dbReference type="RefSeq" id="WP_175624583.1">
    <property type="nucleotide sequence ID" value="NZ_JADOEL010000006.1"/>
</dbReference>
<dbReference type="PANTHER" id="PTHR28620">
    <property type="entry name" value="CENTROMERE PROTEIN V"/>
    <property type="match status" value="1"/>
</dbReference>
<evidence type="ECO:0000313" key="6">
    <source>
        <dbReference type="Proteomes" id="UP000657372"/>
    </source>
</evidence>
<evidence type="ECO:0000259" key="4">
    <source>
        <dbReference type="PROSITE" id="PS51891"/>
    </source>
</evidence>
<dbReference type="PROSITE" id="PS51891">
    <property type="entry name" value="CENP_V_GFA"/>
    <property type="match status" value="1"/>
</dbReference>
<dbReference type="InterPro" id="IPR052355">
    <property type="entry name" value="CENP-V-like"/>
</dbReference>
<keyword evidence="3" id="KW-0862">Zinc</keyword>
<keyword evidence="6" id="KW-1185">Reference proteome</keyword>
<evidence type="ECO:0000256" key="3">
    <source>
        <dbReference type="ARBA" id="ARBA00022833"/>
    </source>
</evidence>
<dbReference type="Gene3D" id="2.170.150.70">
    <property type="match status" value="1"/>
</dbReference>
<dbReference type="SUPFAM" id="SSF51316">
    <property type="entry name" value="Mss4-like"/>
    <property type="match status" value="1"/>
</dbReference>
<name>A0ABS0ET17_9BURK</name>
<comment type="caution">
    <text evidence="5">The sequence shown here is derived from an EMBL/GenBank/DDBJ whole genome shotgun (WGS) entry which is preliminary data.</text>
</comment>
<evidence type="ECO:0000256" key="2">
    <source>
        <dbReference type="ARBA" id="ARBA00022723"/>
    </source>
</evidence>
<dbReference type="EMBL" id="JADOEL010000006">
    <property type="protein sequence ID" value="MBF8177999.1"/>
    <property type="molecule type" value="Genomic_DNA"/>
</dbReference>
<protein>
    <submittedName>
        <fullName evidence="5">GFA family protein</fullName>
    </submittedName>
</protein>
<dbReference type="PANTHER" id="PTHR28620:SF1">
    <property type="entry name" value="CENP-V_GFA DOMAIN-CONTAINING PROTEIN"/>
    <property type="match status" value="1"/>
</dbReference>
<accession>A0ABS0ET17</accession>
<evidence type="ECO:0000313" key="5">
    <source>
        <dbReference type="EMBL" id="MBF8177999.1"/>
    </source>
</evidence>
<evidence type="ECO:0000256" key="1">
    <source>
        <dbReference type="ARBA" id="ARBA00005495"/>
    </source>
</evidence>
<dbReference type="Proteomes" id="UP000657372">
    <property type="component" value="Unassembled WGS sequence"/>
</dbReference>
<feature type="domain" description="CENP-V/GFA" evidence="4">
    <location>
        <begin position="3"/>
        <end position="111"/>
    </location>
</feature>